<dbReference type="AlphaFoldDB" id="A0A1I0NHF3"/>
<reference evidence="1 2" key="1">
    <citation type="submission" date="2016-10" db="EMBL/GenBank/DDBJ databases">
        <authorList>
            <person name="de Groot N.N."/>
        </authorList>
    </citation>
    <scope>NUCLEOTIDE SEQUENCE [LARGE SCALE GENOMIC DNA]</scope>
    <source>
        <strain evidence="1 2">DSM 9179</strain>
    </source>
</reference>
<dbReference type="STRING" id="99656.SAMN05421659_103111"/>
<dbReference type="InterPro" id="IPR043743">
    <property type="entry name" value="DUF5688"/>
</dbReference>
<name>A0A1I0NHF3_9FIRM</name>
<sequence>MMNYELFKEVVAEKILGYMPSEYQNSRVDIHSVSKVNQTMDGLNIVPTDERSAKVTPTIYVNSMYEHYKECNDLEEVLREAAGSIEKAFHQAPDMSNMLDFDKAKDNIIMQMVNTEQNKGMLENMPHREFQDLSIIYRWLVDKDGQGISSTMVNVSLAEKLGMNEEQLFQAAVVNTKILLPPTIKSMNEVIRDMFMKDGMPGEIADMMIEEMPDDKVMYIISNERGVNGAASMLYEEGLHGLAEKLGSDLYIMPSSIHEVIAVSANMGDPNELAEMVAEINMDQVSLDERLSNQVYHYDKDLRKLSLATDIPNKRLDGLVAEANLIYDSKNQSR</sequence>
<dbReference type="RefSeq" id="WP_092451213.1">
    <property type="nucleotide sequence ID" value="NZ_FOJI01000003.1"/>
</dbReference>
<evidence type="ECO:0000313" key="1">
    <source>
        <dbReference type="EMBL" id="SEW00860.1"/>
    </source>
</evidence>
<gene>
    <name evidence="1" type="ORF">SAMN05421659_103111</name>
</gene>
<dbReference type="Pfam" id="PF18941">
    <property type="entry name" value="DUF5688"/>
    <property type="match status" value="1"/>
</dbReference>
<dbReference type="Proteomes" id="UP000199701">
    <property type="component" value="Unassembled WGS sequence"/>
</dbReference>
<accession>A0A1I0NHF3</accession>
<organism evidence="1 2">
    <name type="scientific">[Clostridium] fimetarium</name>
    <dbReference type="NCBI Taxonomy" id="99656"/>
    <lineage>
        <taxon>Bacteria</taxon>
        <taxon>Bacillati</taxon>
        <taxon>Bacillota</taxon>
        <taxon>Clostridia</taxon>
        <taxon>Lachnospirales</taxon>
        <taxon>Lachnospiraceae</taxon>
    </lineage>
</organism>
<dbReference type="EMBL" id="FOJI01000003">
    <property type="protein sequence ID" value="SEW00860.1"/>
    <property type="molecule type" value="Genomic_DNA"/>
</dbReference>
<dbReference type="OrthoDB" id="1655031at2"/>
<evidence type="ECO:0000313" key="2">
    <source>
        <dbReference type="Proteomes" id="UP000199701"/>
    </source>
</evidence>
<protein>
    <submittedName>
        <fullName evidence="1">Uncharacterized protein</fullName>
    </submittedName>
</protein>
<proteinExistence type="predicted"/>
<keyword evidence="2" id="KW-1185">Reference proteome</keyword>